<gene>
    <name evidence="4" type="ORF">Tco_1067585</name>
</gene>
<feature type="region of interest" description="Disordered" evidence="2">
    <location>
        <begin position="365"/>
        <end position="385"/>
    </location>
</feature>
<evidence type="ECO:0000313" key="5">
    <source>
        <dbReference type="Proteomes" id="UP001151760"/>
    </source>
</evidence>
<dbReference type="EMBL" id="BQNB010019491">
    <property type="protein sequence ID" value="GJT85868.1"/>
    <property type="molecule type" value="Genomic_DNA"/>
</dbReference>
<evidence type="ECO:0000313" key="4">
    <source>
        <dbReference type="EMBL" id="GJT85868.1"/>
    </source>
</evidence>
<accession>A0ABQ5HFD3</accession>
<dbReference type="Proteomes" id="UP001151760">
    <property type="component" value="Unassembled WGS sequence"/>
</dbReference>
<reference evidence="4" key="1">
    <citation type="journal article" date="2022" name="Int. J. Mol. Sci.">
        <title>Draft Genome of Tanacetum Coccineum: Genomic Comparison of Closely Related Tanacetum-Family Plants.</title>
        <authorList>
            <person name="Yamashiro T."/>
            <person name="Shiraishi A."/>
            <person name="Nakayama K."/>
            <person name="Satake H."/>
        </authorList>
    </citation>
    <scope>NUCLEOTIDE SEQUENCE</scope>
</reference>
<evidence type="ECO:0000259" key="3">
    <source>
        <dbReference type="Pfam" id="PF22936"/>
    </source>
</evidence>
<reference evidence="4" key="2">
    <citation type="submission" date="2022-01" db="EMBL/GenBank/DDBJ databases">
        <authorList>
            <person name="Yamashiro T."/>
            <person name="Shiraishi A."/>
            <person name="Satake H."/>
            <person name="Nakayama K."/>
        </authorList>
    </citation>
    <scope>NUCLEOTIDE SEQUENCE</scope>
</reference>
<name>A0ABQ5HFD3_9ASTR</name>
<comment type="caution">
    <text evidence="4">The sequence shown here is derived from an EMBL/GenBank/DDBJ whole genome shotgun (WGS) entry which is preliminary data.</text>
</comment>
<dbReference type="InterPro" id="IPR054722">
    <property type="entry name" value="PolX-like_BBD"/>
</dbReference>
<feature type="domain" description="Retrovirus-related Pol polyprotein from transposon TNT 1-94-like beta-barrel" evidence="3">
    <location>
        <begin position="132"/>
        <end position="177"/>
    </location>
</feature>
<sequence>MIKSSQTSQEAPDFNSFFKIKNLKHQIQEKDNVIRDLKVLVSNVNDRSCEPYNDKDVTDLLEQNESLRADIEKIEDLKAYNEICVVNILNSVNATPTVKIVLNKGKQTWKPKGKLSENSLNKTKQVVQVILWYLDSGCSKHMMGNRSKLKNFVEKFIGIVRFVNDHFGDIMGYEDYVISDMPPERFLALLRDINGVTFLKASSFKTFNFGTNPMIRARKDLVRGLPRLKFEKDHLCSVCQLRKSEKFSHKSKSKNTNMEVLHTPSHGSVVVNERPEPIIMTPGQLKSGLAPTDKELEMLFQPMFDEYVEQSRVNEPVPSATAVNAQVVPPGTSLYTTYCQDARLKVLHRQHEICIIQSTLSETQPRLLKPPELSPEASGPNDSPS</sequence>
<keyword evidence="1" id="KW-0175">Coiled coil</keyword>
<proteinExistence type="predicted"/>
<organism evidence="4 5">
    <name type="scientific">Tanacetum coccineum</name>
    <dbReference type="NCBI Taxonomy" id="301880"/>
    <lineage>
        <taxon>Eukaryota</taxon>
        <taxon>Viridiplantae</taxon>
        <taxon>Streptophyta</taxon>
        <taxon>Embryophyta</taxon>
        <taxon>Tracheophyta</taxon>
        <taxon>Spermatophyta</taxon>
        <taxon>Magnoliopsida</taxon>
        <taxon>eudicotyledons</taxon>
        <taxon>Gunneridae</taxon>
        <taxon>Pentapetalae</taxon>
        <taxon>asterids</taxon>
        <taxon>campanulids</taxon>
        <taxon>Asterales</taxon>
        <taxon>Asteraceae</taxon>
        <taxon>Asteroideae</taxon>
        <taxon>Anthemideae</taxon>
        <taxon>Anthemidinae</taxon>
        <taxon>Tanacetum</taxon>
    </lineage>
</organism>
<evidence type="ECO:0000256" key="2">
    <source>
        <dbReference type="SAM" id="MobiDB-lite"/>
    </source>
</evidence>
<protein>
    <recommendedName>
        <fullName evidence="3">Retrovirus-related Pol polyprotein from transposon TNT 1-94-like beta-barrel domain-containing protein</fullName>
    </recommendedName>
</protein>
<evidence type="ECO:0000256" key="1">
    <source>
        <dbReference type="SAM" id="Coils"/>
    </source>
</evidence>
<feature type="coiled-coil region" evidence="1">
    <location>
        <begin position="20"/>
        <end position="77"/>
    </location>
</feature>
<keyword evidence="5" id="KW-1185">Reference proteome</keyword>
<dbReference type="Pfam" id="PF22936">
    <property type="entry name" value="Pol_BBD"/>
    <property type="match status" value="1"/>
</dbReference>